<dbReference type="PANTHER" id="PTHR40396">
    <property type="entry name" value="ATPASE-LIKE PROTEIN"/>
    <property type="match status" value="1"/>
</dbReference>
<dbReference type="GO" id="GO:0005524">
    <property type="term" value="F:ATP binding"/>
    <property type="evidence" value="ECO:0007669"/>
    <property type="project" value="InterPro"/>
</dbReference>
<protein>
    <recommendedName>
        <fullName evidence="1">ATPase AAA-type core domain-containing protein</fullName>
    </recommendedName>
</protein>
<organism evidence="2 3">
    <name type="scientific">Thioflexithrix psekupsensis</name>
    <dbReference type="NCBI Taxonomy" id="1570016"/>
    <lineage>
        <taxon>Bacteria</taxon>
        <taxon>Pseudomonadati</taxon>
        <taxon>Pseudomonadota</taxon>
        <taxon>Gammaproteobacteria</taxon>
        <taxon>Thiotrichales</taxon>
        <taxon>Thioflexithrix</taxon>
    </lineage>
</organism>
<dbReference type="InterPro" id="IPR014555">
    <property type="entry name" value="RecF-like"/>
</dbReference>
<gene>
    <name evidence="2" type="ORF">TPSD3_02690</name>
</gene>
<dbReference type="RefSeq" id="WP_086487048.1">
    <property type="nucleotide sequence ID" value="NZ_MSLT01000006.1"/>
</dbReference>
<dbReference type="Proteomes" id="UP000194798">
    <property type="component" value="Unassembled WGS sequence"/>
</dbReference>
<evidence type="ECO:0000313" key="2">
    <source>
        <dbReference type="EMBL" id="OUD15451.1"/>
    </source>
</evidence>
<dbReference type="InterPro" id="IPR003959">
    <property type="entry name" value="ATPase_AAA_core"/>
</dbReference>
<dbReference type="AlphaFoldDB" id="A0A251XAJ4"/>
<reference evidence="2 3" key="1">
    <citation type="submission" date="2016-12" db="EMBL/GenBank/DDBJ databases">
        <title>Thioflexothrix psekupsii D3 genome sequencing and assembly.</title>
        <authorList>
            <person name="Fomenkov A."/>
            <person name="Vincze T."/>
            <person name="Grabovich M."/>
            <person name="Anton B.P."/>
            <person name="Dubinina G."/>
            <person name="Orlova M."/>
            <person name="Belousova E."/>
            <person name="Roberts R.J."/>
        </authorList>
    </citation>
    <scope>NUCLEOTIDE SEQUENCE [LARGE SCALE GENOMIC DNA]</scope>
    <source>
        <strain evidence="2">D3</strain>
    </source>
</reference>
<dbReference type="PANTHER" id="PTHR40396:SF1">
    <property type="entry name" value="ATPASE AAA-TYPE CORE DOMAIN-CONTAINING PROTEIN"/>
    <property type="match status" value="1"/>
</dbReference>
<dbReference type="InterPro" id="IPR027417">
    <property type="entry name" value="P-loop_NTPase"/>
</dbReference>
<accession>A0A251XAJ4</accession>
<name>A0A251XAJ4_9GAMM</name>
<feature type="domain" description="ATPase AAA-type core" evidence="1">
    <location>
        <begin position="21"/>
        <end position="350"/>
    </location>
</feature>
<dbReference type="GO" id="GO:0016887">
    <property type="term" value="F:ATP hydrolysis activity"/>
    <property type="evidence" value="ECO:0007669"/>
    <property type="project" value="InterPro"/>
</dbReference>
<dbReference type="OrthoDB" id="104167at2"/>
<evidence type="ECO:0000313" key="3">
    <source>
        <dbReference type="Proteomes" id="UP000194798"/>
    </source>
</evidence>
<dbReference type="PIRSF" id="PIRSF029347">
    <property type="entry name" value="RecF"/>
    <property type="match status" value="1"/>
</dbReference>
<keyword evidence="3" id="KW-1185">Reference proteome</keyword>
<proteinExistence type="predicted"/>
<dbReference type="Pfam" id="PF13304">
    <property type="entry name" value="AAA_21"/>
    <property type="match status" value="1"/>
</dbReference>
<sequence>MYFIENFKGFSTSEIDLFQPLTVLIGANGSGKSNLIEAIELLGFLAQGGLLYEVTDINKEGKQEIRGGLQNCPRYGHSFFTLGVSSKIIFQEKEYSFTYRLSIAKEPLRIIDESLYLNDTLYFEVVPKKSDIHHIKIRYHNFSNLEKSYKSSTESSATQSFLSQYKNLAVKNRKFKESSEIISLIIKHLQNSFTFDPNPKLMRAYERIGNMILAKNGSNLSAVLYGLSQGTQEQQQSLKRILNWIQQVPNECYEDFQFVTVSELNDVLFALREVETHRLSDARLLSDGTLRCLAILTALETIPEHSRLIVEEFDNGVHPSRVDILLKATQDCIERRKLNVLITTHNPATLNALKSSQLEGVVNCVYQAKEQATTLVPLSELSYYFEFTDHAKLGDLVTRSFLEKYLATNFAEDRKKEALEWLNHL</sequence>
<dbReference type="SUPFAM" id="SSF52540">
    <property type="entry name" value="P-loop containing nucleoside triphosphate hydrolases"/>
    <property type="match status" value="1"/>
</dbReference>
<dbReference type="Gene3D" id="3.40.50.300">
    <property type="entry name" value="P-loop containing nucleotide triphosphate hydrolases"/>
    <property type="match status" value="1"/>
</dbReference>
<evidence type="ECO:0000259" key="1">
    <source>
        <dbReference type="Pfam" id="PF13304"/>
    </source>
</evidence>
<comment type="caution">
    <text evidence="2">The sequence shown here is derived from an EMBL/GenBank/DDBJ whole genome shotgun (WGS) entry which is preliminary data.</text>
</comment>
<dbReference type="EMBL" id="MSLT01000006">
    <property type="protein sequence ID" value="OUD15451.1"/>
    <property type="molecule type" value="Genomic_DNA"/>
</dbReference>